<evidence type="ECO:0000259" key="1">
    <source>
        <dbReference type="Pfam" id="PF06985"/>
    </source>
</evidence>
<comment type="caution">
    <text evidence="2">The sequence shown here is derived from an EMBL/GenBank/DDBJ whole genome shotgun (WGS) entry which is preliminary data.</text>
</comment>
<keyword evidence="3" id="KW-1185">Reference proteome</keyword>
<dbReference type="PANTHER" id="PTHR33112">
    <property type="entry name" value="DOMAIN PROTEIN, PUTATIVE-RELATED"/>
    <property type="match status" value="1"/>
</dbReference>
<protein>
    <recommendedName>
        <fullName evidence="1">Heterokaryon incompatibility domain-containing protein</fullName>
    </recommendedName>
</protein>
<dbReference type="InterPro" id="IPR010730">
    <property type="entry name" value="HET"/>
</dbReference>
<accession>A0ABY6UNU2</accession>
<evidence type="ECO:0000313" key="3">
    <source>
        <dbReference type="Proteomes" id="UP000766486"/>
    </source>
</evidence>
<organism evidence="2 3">
    <name type="scientific">Bionectria ochroleuca</name>
    <name type="common">Gliocladium roseum</name>
    <dbReference type="NCBI Taxonomy" id="29856"/>
    <lineage>
        <taxon>Eukaryota</taxon>
        <taxon>Fungi</taxon>
        <taxon>Dikarya</taxon>
        <taxon>Ascomycota</taxon>
        <taxon>Pezizomycotina</taxon>
        <taxon>Sordariomycetes</taxon>
        <taxon>Hypocreomycetidae</taxon>
        <taxon>Hypocreales</taxon>
        <taxon>Bionectriaceae</taxon>
        <taxon>Clonostachys</taxon>
    </lineage>
</organism>
<dbReference type="Proteomes" id="UP000766486">
    <property type="component" value="Unassembled WGS sequence"/>
</dbReference>
<feature type="domain" description="Heterokaryon incompatibility" evidence="1">
    <location>
        <begin position="219"/>
        <end position="368"/>
    </location>
</feature>
<name>A0ABY6UNU2_BIOOC</name>
<dbReference type="Pfam" id="PF06985">
    <property type="entry name" value="HET"/>
    <property type="match status" value="1"/>
</dbReference>
<gene>
    <name evidence="2" type="ORF">CLO192961_LOCUS337075</name>
</gene>
<dbReference type="EMBL" id="CABFNS010000852">
    <property type="protein sequence ID" value="VUC32975.1"/>
    <property type="molecule type" value="Genomic_DNA"/>
</dbReference>
<dbReference type="PANTHER" id="PTHR33112:SF16">
    <property type="entry name" value="HETEROKARYON INCOMPATIBILITY DOMAIN-CONTAINING PROTEIN"/>
    <property type="match status" value="1"/>
</dbReference>
<evidence type="ECO:0000313" key="2">
    <source>
        <dbReference type="EMBL" id="VUC32975.1"/>
    </source>
</evidence>
<proteinExistence type="predicted"/>
<sequence length="655" mass="72422">MAICEACRIIPFSDLPPPPSTFNGVSSVNNDNELLITWSEDYQGAGFPWHDSLDVLAESAKKSRCPICSVVQVAVGDWIAHYNANQETEKLENEISVFDKAPRDAKLWITRRYNGGLGFIVAGRHLSSKARSTNIFAAIAFSFDADDTSPQGLLLPATDADSGSFESLNVAGRWIAECVDEHHECDKRVGPLPTRVLDVGFSDDMVKLIKTSAHDSGSYVALSYCWGNSLLNLTTTGASLEARFAGIRLSEMPKTFQDAVTIARHLQIRYLWIDSLCIIQDDQDDWAREASRMKDVYSGAHLVIAADRSRDCTEGCFHVRDQLPSVVVKIPGTGIVRAKMLCPSDELASHGRMFNSDPLSQRTWALQERILARRVLHYTRKQMYFECNEALLSESGCRIEGRFADLHKLHRAGSSVEDALSSWEYLVGAISNRKLTNAADKLPAMAGLASMIGPLVGGEYVAGLWSNALVKGLEWWSRPGSRSGGSGPSWSWAGHEGPVSYFPRKTVSAVKVESWSVELANNQNVFGRVQEAWVRLSGPVVRLQITGSSARISNRDPSLLAPHVRTPYSKQDKIARLDHIEIMRSGQWRNWDLHLLGLTKRDQGANKERGLGLVLAHIGDENGTQMSRVGWMSLDEELESGMLADDTCYKTITLV</sequence>
<reference evidence="2 3" key="1">
    <citation type="submission" date="2019-06" db="EMBL/GenBank/DDBJ databases">
        <authorList>
            <person name="Broberg M."/>
        </authorList>
    </citation>
    <scope>NUCLEOTIDE SEQUENCE [LARGE SCALE GENOMIC DNA]</scope>
</reference>